<feature type="compositionally biased region" description="Polar residues" evidence="1">
    <location>
        <begin position="11"/>
        <end position="31"/>
    </location>
</feature>
<dbReference type="RefSeq" id="WP_184106430.1">
    <property type="nucleotide sequence ID" value="NZ_JACHNX010000018.1"/>
</dbReference>
<name>A0AA41DCJ9_9SPHN</name>
<evidence type="ECO:0000256" key="1">
    <source>
        <dbReference type="SAM" id="MobiDB-lite"/>
    </source>
</evidence>
<comment type="caution">
    <text evidence="4">The sequence shown here is derived from an EMBL/GenBank/DDBJ whole genome shotgun (WGS) entry which is preliminary data.</text>
</comment>
<dbReference type="Proteomes" id="UP000584663">
    <property type="component" value="Unassembled WGS sequence"/>
</dbReference>
<reference evidence="3 5" key="1">
    <citation type="submission" date="2020-08" db="EMBL/GenBank/DDBJ databases">
        <title>Genomic Encyclopedia of Type Strains, Phase IV (KMG-IV): sequencing the most valuable type-strain genomes for metagenomic binning, comparative biology and taxonomic classification.</title>
        <authorList>
            <person name="Goeker M."/>
        </authorList>
    </citation>
    <scope>NUCLEOTIDE SEQUENCE [LARGE SCALE GENOMIC DNA]</scope>
    <source>
        <strain evidence="3 5">DSM 14562</strain>
    </source>
</reference>
<evidence type="ECO:0000313" key="3">
    <source>
        <dbReference type="EMBL" id="MBB4611029.1"/>
    </source>
</evidence>
<reference evidence="4" key="2">
    <citation type="submission" date="2021-01" db="EMBL/GenBank/DDBJ databases">
        <title>Genome Sequencing of Type Strains.</title>
        <authorList>
            <person name="Lemaire J.F."/>
            <person name="Inderbitzin P."/>
            <person name="Collins S.B."/>
            <person name="Wespe N."/>
            <person name="Knight-Connoni V."/>
        </authorList>
    </citation>
    <scope>NUCLEOTIDE SEQUENCE</scope>
    <source>
        <strain evidence="4">DSM 14562</strain>
    </source>
</reference>
<evidence type="ECO:0000313" key="4">
    <source>
        <dbReference type="EMBL" id="MBN3558284.1"/>
    </source>
</evidence>
<sequence>MRHSLARKVTADTSTGTEAATPAQGTAASSAASPVHALQERLWEEFDPSRERIVLASFSNKQPAKIESLHRLRAPALILVGGIGGWALFFAGSVLGLY</sequence>
<organism evidence="4 6">
    <name type="scientific">Sphingomonas yabuuchiae</name>
    <dbReference type="NCBI Taxonomy" id="172044"/>
    <lineage>
        <taxon>Bacteria</taxon>
        <taxon>Pseudomonadati</taxon>
        <taxon>Pseudomonadota</taxon>
        <taxon>Alphaproteobacteria</taxon>
        <taxon>Sphingomonadales</taxon>
        <taxon>Sphingomonadaceae</taxon>
        <taxon>Sphingomonas</taxon>
    </lineage>
</organism>
<gene>
    <name evidence="3" type="ORF">GGQ89_003269</name>
    <name evidence="4" type="ORF">JYA60_08600</name>
</gene>
<accession>A0AA41DCJ9</accession>
<keyword evidence="2" id="KW-0812">Transmembrane</keyword>
<evidence type="ECO:0000256" key="2">
    <source>
        <dbReference type="SAM" id="Phobius"/>
    </source>
</evidence>
<feature type="region of interest" description="Disordered" evidence="1">
    <location>
        <begin position="1"/>
        <end position="31"/>
    </location>
</feature>
<feature type="transmembrane region" description="Helical" evidence="2">
    <location>
        <begin position="76"/>
        <end position="97"/>
    </location>
</feature>
<protein>
    <submittedName>
        <fullName evidence="4">Uncharacterized protein</fullName>
    </submittedName>
</protein>
<dbReference type="EMBL" id="JACHNX010000018">
    <property type="protein sequence ID" value="MBB4611029.1"/>
    <property type="molecule type" value="Genomic_DNA"/>
</dbReference>
<keyword evidence="2" id="KW-1133">Transmembrane helix</keyword>
<evidence type="ECO:0000313" key="6">
    <source>
        <dbReference type="Proteomes" id="UP000704529"/>
    </source>
</evidence>
<proteinExistence type="predicted"/>
<keyword evidence="2" id="KW-0472">Membrane</keyword>
<dbReference type="Proteomes" id="UP000704529">
    <property type="component" value="Unassembled WGS sequence"/>
</dbReference>
<dbReference type="EMBL" id="JAFHKU010000126">
    <property type="protein sequence ID" value="MBN3558284.1"/>
    <property type="molecule type" value="Genomic_DNA"/>
</dbReference>
<evidence type="ECO:0000313" key="5">
    <source>
        <dbReference type="Proteomes" id="UP000584663"/>
    </source>
</evidence>
<dbReference type="AlphaFoldDB" id="A0AA41DCJ9"/>
<keyword evidence="5" id="KW-1185">Reference proteome</keyword>